<dbReference type="OMA" id="CYVQPQK"/>
<keyword evidence="3" id="KW-0963">Cytoplasm</keyword>
<dbReference type="OrthoDB" id="10264550at2759"/>
<dbReference type="Proteomes" id="UP000030693">
    <property type="component" value="Unassembled WGS sequence"/>
</dbReference>
<dbReference type="InterPro" id="IPR026151">
    <property type="entry name" value="Maspardin"/>
</dbReference>
<gene>
    <name evidence="6" type="ORF">H696_02343</name>
</gene>
<dbReference type="PANTHER" id="PTHR15913:SF0">
    <property type="entry name" value="MASPARDIN"/>
    <property type="match status" value="1"/>
</dbReference>
<dbReference type="InterPro" id="IPR000073">
    <property type="entry name" value="AB_hydrolase_1"/>
</dbReference>
<dbReference type="GeneID" id="20527068"/>
<sequence length="435" mass="46409">MSGPSVGRATPPPGSPTFVPISQSPDYMAFRRLVAHQKKICQVAYGKCYEWGFYDCKPLNSSNISLKSMPTLLCIPHIGGTAASFFRLASTLSARGFRVIAVDYPPVDSHFEFGDSLNKFLESLDIDQVHILGNALGGFLAQHFAFVHPQGAKRVLSLVLINSFCSTRLFSMNTPYMGFFNWAPEFALKRILLRNLPQKELPPALADSIDFMVDQIESLSRDTIVSRLILNTISLTLSPALIRAAYTNRSCAVRRVTLVESMEAEDDNSDAVAVSTQLRDECRECYTAAFASLTPDVDPAVAAADAGIQPGSSLPNDGVIGEVRSAYIRGGGNFPFLSHTQELAMLVRVHMLPFSELAQEAEATAAPDGVAVPDAGTSAGSPDASDHEDCDSSPPVIVLADDVIPVGDASDTSDVDGNTAASAGDVDGNATDGSN</sequence>
<dbReference type="SUPFAM" id="SSF53474">
    <property type="entry name" value="alpha/beta-Hydrolases"/>
    <property type="match status" value="1"/>
</dbReference>
<dbReference type="InterPro" id="IPR029058">
    <property type="entry name" value="AB_hydrolase_fold"/>
</dbReference>
<evidence type="ECO:0000313" key="7">
    <source>
        <dbReference type="Proteomes" id="UP000030693"/>
    </source>
</evidence>
<dbReference type="RefSeq" id="XP_009494518.1">
    <property type="nucleotide sequence ID" value="XM_009496243.1"/>
</dbReference>
<evidence type="ECO:0000256" key="1">
    <source>
        <dbReference type="ARBA" id="ARBA00004496"/>
    </source>
</evidence>
<dbReference type="GO" id="GO:0005737">
    <property type="term" value="C:cytoplasm"/>
    <property type="evidence" value="ECO:0007669"/>
    <property type="project" value="UniProtKB-SubCell"/>
</dbReference>
<accession>A0A058ZAJ2</accession>
<evidence type="ECO:0000259" key="5">
    <source>
        <dbReference type="Pfam" id="PF00561"/>
    </source>
</evidence>
<evidence type="ECO:0000313" key="6">
    <source>
        <dbReference type="EMBL" id="KCV71395.1"/>
    </source>
</evidence>
<reference evidence="6" key="1">
    <citation type="submission" date="2013-04" db="EMBL/GenBank/DDBJ databases">
        <title>The Genome Sequence of Fonticula alba ATCC 38817.</title>
        <authorList>
            <consortium name="The Broad Institute Genomics Platform"/>
            <person name="Russ C."/>
            <person name="Cuomo C."/>
            <person name="Burger G."/>
            <person name="Gray M.W."/>
            <person name="Holland P.W.H."/>
            <person name="King N."/>
            <person name="Lang F.B.F."/>
            <person name="Roger A.J."/>
            <person name="Ruiz-Trillo I."/>
            <person name="Brown M."/>
            <person name="Walker B."/>
            <person name="Young S."/>
            <person name="Zeng Q."/>
            <person name="Gargeya S."/>
            <person name="Fitzgerald M."/>
            <person name="Haas B."/>
            <person name="Abouelleil A."/>
            <person name="Allen A.W."/>
            <person name="Alvarado L."/>
            <person name="Arachchi H.M."/>
            <person name="Berlin A.M."/>
            <person name="Chapman S.B."/>
            <person name="Gainer-Dewar J."/>
            <person name="Goldberg J."/>
            <person name="Griggs A."/>
            <person name="Gujja S."/>
            <person name="Hansen M."/>
            <person name="Howarth C."/>
            <person name="Imamovic A."/>
            <person name="Ireland A."/>
            <person name="Larimer J."/>
            <person name="McCowan C."/>
            <person name="Murphy C."/>
            <person name="Pearson M."/>
            <person name="Poon T.W."/>
            <person name="Priest M."/>
            <person name="Roberts A."/>
            <person name="Saif S."/>
            <person name="Shea T."/>
            <person name="Sisk P."/>
            <person name="Sykes S."/>
            <person name="Wortman J."/>
            <person name="Nusbaum C."/>
            <person name="Birren B."/>
        </authorList>
    </citation>
    <scope>NUCLEOTIDE SEQUENCE [LARGE SCALE GENOMIC DNA]</scope>
    <source>
        <strain evidence="6">ATCC 38817</strain>
    </source>
</reference>
<evidence type="ECO:0000256" key="4">
    <source>
        <dbReference type="SAM" id="MobiDB-lite"/>
    </source>
</evidence>
<organism evidence="6">
    <name type="scientific">Fonticula alba</name>
    <name type="common">Slime mold</name>
    <dbReference type="NCBI Taxonomy" id="691883"/>
    <lineage>
        <taxon>Eukaryota</taxon>
        <taxon>Rotosphaerida</taxon>
        <taxon>Fonticulaceae</taxon>
        <taxon>Fonticula</taxon>
    </lineage>
</organism>
<proteinExistence type="predicted"/>
<dbReference type="ESTHER" id="9euka-a0a058zaj2">
    <property type="family name" value="Maspardin-ACP33-SPG21_like"/>
</dbReference>
<feature type="domain" description="AB hydrolase-1" evidence="5">
    <location>
        <begin position="70"/>
        <end position="213"/>
    </location>
</feature>
<dbReference type="EMBL" id="KB932203">
    <property type="protein sequence ID" value="KCV71395.1"/>
    <property type="molecule type" value="Genomic_DNA"/>
</dbReference>
<name>A0A058ZAJ2_FONAL</name>
<dbReference type="AlphaFoldDB" id="A0A058ZAJ2"/>
<dbReference type="PANTHER" id="PTHR15913">
    <property type="entry name" value="ACID CLUSTER PROTEIN 33"/>
    <property type="match status" value="1"/>
</dbReference>
<feature type="region of interest" description="Disordered" evidence="4">
    <location>
        <begin position="365"/>
        <end position="435"/>
    </location>
</feature>
<dbReference type="eggNOG" id="ENOG502QPSD">
    <property type="taxonomic scope" value="Eukaryota"/>
</dbReference>
<dbReference type="Gene3D" id="3.40.50.1820">
    <property type="entry name" value="alpha/beta hydrolase"/>
    <property type="match status" value="1"/>
</dbReference>
<comment type="subcellular location">
    <subcellularLocation>
        <location evidence="1">Cytoplasm</location>
    </subcellularLocation>
</comment>
<dbReference type="Pfam" id="PF00561">
    <property type="entry name" value="Abhydrolase_1"/>
    <property type="match status" value="1"/>
</dbReference>
<evidence type="ECO:0000256" key="3">
    <source>
        <dbReference type="ARBA" id="ARBA00022490"/>
    </source>
</evidence>
<feature type="compositionally biased region" description="Polar residues" evidence="4">
    <location>
        <begin position="410"/>
        <end position="421"/>
    </location>
</feature>
<evidence type="ECO:0000256" key="2">
    <source>
        <dbReference type="ARBA" id="ARBA00020148"/>
    </source>
</evidence>
<keyword evidence="7" id="KW-1185">Reference proteome</keyword>
<protein>
    <recommendedName>
        <fullName evidence="2">Maspardin</fullName>
    </recommendedName>
</protein>